<gene>
    <name evidence="2" type="ORF">JF290_04780</name>
</gene>
<feature type="chain" id="PRO_5035235608" evidence="1">
    <location>
        <begin position="21"/>
        <end position="169"/>
    </location>
</feature>
<comment type="caution">
    <text evidence="2">The sequence shown here is derived from an EMBL/GenBank/DDBJ whole genome shotgun (WGS) entry which is preliminary data.</text>
</comment>
<evidence type="ECO:0000313" key="3">
    <source>
        <dbReference type="Proteomes" id="UP000619079"/>
    </source>
</evidence>
<name>A0A8J7J8P0_9RHOB</name>
<reference evidence="2" key="1">
    <citation type="submission" date="2020-12" db="EMBL/GenBank/DDBJ databases">
        <title>Sedimentitalea sp. nov., isolated from sand in Incheon.</title>
        <authorList>
            <person name="Kim W."/>
        </authorList>
    </citation>
    <scope>NUCLEOTIDE SEQUENCE</scope>
    <source>
        <strain evidence="2">CAU 1593</strain>
    </source>
</reference>
<keyword evidence="3" id="KW-1185">Reference proteome</keyword>
<evidence type="ECO:0000256" key="1">
    <source>
        <dbReference type="SAM" id="SignalP"/>
    </source>
</evidence>
<dbReference type="AlphaFoldDB" id="A0A8J7J8P0"/>
<evidence type="ECO:0000313" key="2">
    <source>
        <dbReference type="EMBL" id="MBJ6370829.1"/>
    </source>
</evidence>
<dbReference type="EMBL" id="JAELVR010000003">
    <property type="protein sequence ID" value="MBJ6370829.1"/>
    <property type="molecule type" value="Genomic_DNA"/>
</dbReference>
<sequence>MLRLLPAALILLFAAAPGLAQGNAAYGDAAGLNPRTTNGVVRMLDHGLRQCRSLDSVYRYDCYRQNYSDAARRLDGNAAYAPAAAALRQVESALQSVLRANADPAAAPVRQRGRTYTAITTDAVPQSRAAFTRALDQARTQLLRSPEGTGDHFARIASRLDSDKVFLRS</sequence>
<feature type="signal peptide" evidence="1">
    <location>
        <begin position="1"/>
        <end position="20"/>
    </location>
</feature>
<proteinExistence type="predicted"/>
<dbReference type="Proteomes" id="UP000619079">
    <property type="component" value="Unassembled WGS sequence"/>
</dbReference>
<organism evidence="2 3">
    <name type="scientific">Sedimentitalea arenosa</name>
    <dbReference type="NCBI Taxonomy" id="2798803"/>
    <lineage>
        <taxon>Bacteria</taxon>
        <taxon>Pseudomonadati</taxon>
        <taxon>Pseudomonadota</taxon>
        <taxon>Alphaproteobacteria</taxon>
        <taxon>Rhodobacterales</taxon>
        <taxon>Paracoccaceae</taxon>
        <taxon>Sedimentitalea</taxon>
    </lineage>
</organism>
<protein>
    <submittedName>
        <fullName evidence="2">Uncharacterized protein</fullName>
    </submittedName>
</protein>
<accession>A0A8J7J8P0</accession>
<dbReference type="RefSeq" id="WP_199023633.1">
    <property type="nucleotide sequence ID" value="NZ_JAELVR010000003.1"/>
</dbReference>
<keyword evidence="1" id="KW-0732">Signal</keyword>